<evidence type="ECO:0000313" key="2">
    <source>
        <dbReference type="Proteomes" id="UP000309673"/>
    </source>
</evidence>
<dbReference type="EMBL" id="SUPK01000006">
    <property type="protein sequence ID" value="TJY41422.1"/>
    <property type="molecule type" value="Genomic_DNA"/>
</dbReference>
<evidence type="ECO:0000313" key="1">
    <source>
        <dbReference type="EMBL" id="TJY41422.1"/>
    </source>
</evidence>
<keyword evidence="2" id="KW-1185">Reference proteome</keyword>
<protein>
    <submittedName>
        <fullName evidence="1">DUF393 domain-containing protein</fullName>
    </submittedName>
</protein>
<dbReference type="InterPro" id="IPR007263">
    <property type="entry name" value="DCC1-like"/>
</dbReference>
<sequence length="154" mass="16821">MNGKSGNFPRLTVVYDGECNLCLATVDKLRRMPVRAELRFVPLQRLIDGQIRPWPGIDGISPAQLSAQLHVTDEQGRRFSGSDAVLKLLGLTPGLAWLAKLGALPGLRGVSRVLYRIVARYRYRLFGKTSCSDGVCSLPRPHASDGGPHDSSQP</sequence>
<dbReference type="Proteomes" id="UP000309673">
    <property type="component" value="Unassembled WGS sequence"/>
</dbReference>
<comment type="caution">
    <text evidence="1">The sequence shown here is derived from an EMBL/GenBank/DDBJ whole genome shotgun (WGS) entry which is preliminary data.</text>
</comment>
<accession>A0A4U0FDS7</accession>
<dbReference type="InterPro" id="IPR044691">
    <property type="entry name" value="DCC1_Trx"/>
</dbReference>
<reference evidence="1 2" key="1">
    <citation type="submission" date="2019-04" db="EMBL/GenBank/DDBJ databases">
        <title>Cohnella sp. nov., isolated from soil.</title>
        <authorList>
            <person name="Kim W."/>
        </authorList>
    </citation>
    <scope>NUCLEOTIDE SEQUENCE [LARGE SCALE GENOMIC DNA]</scope>
    <source>
        <strain evidence="1 2">CAU 1483</strain>
    </source>
</reference>
<organism evidence="1 2">
    <name type="scientific">Cohnella pontilimi</name>
    <dbReference type="NCBI Taxonomy" id="2564100"/>
    <lineage>
        <taxon>Bacteria</taxon>
        <taxon>Bacillati</taxon>
        <taxon>Bacillota</taxon>
        <taxon>Bacilli</taxon>
        <taxon>Bacillales</taxon>
        <taxon>Paenibacillaceae</taxon>
        <taxon>Cohnella</taxon>
    </lineage>
</organism>
<name>A0A4U0FDS7_9BACL</name>
<dbReference type="OrthoDB" id="9785438at2"/>
<dbReference type="AlphaFoldDB" id="A0A4U0FDS7"/>
<dbReference type="Pfam" id="PF04134">
    <property type="entry name" value="DCC1-like"/>
    <property type="match status" value="1"/>
</dbReference>
<dbReference type="PANTHER" id="PTHR34290:SF2">
    <property type="entry name" value="OS04G0668800 PROTEIN"/>
    <property type="match status" value="1"/>
</dbReference>
<dbReference type="RefSeq" id="WP_136778341.1">
    <property type="nucleotide sequence ID" value="NZ_SUPK01000006.1"/>
</dbReference>
<proteinExistence type="predicted"/>
<gene>
    <name evidence="1" type="ORF">E5161_13525</name>
</gene>
<dbReference type="GO" id="GO:0015035">
    <property type="term" value="F:protein-disulfide reductase activity"/>
    <property type="evidence" value="ECO:0007669"/>
    <property type="project" value="InterPro"/>
</dbReference>
<dbReference type="PANTHER" id="PTHR34290">
    <property type="entry name" value="SI:CH73-390P7.2"/>
    <property type="match status" value="1"/>
</dbReference>